<keyword evidence="1 2" id="KW-0238">DNA-binding</keyword>
<feature type="DNA-binding region" description="H-T-H motif" evidence="2">
    <location>
        <begin position="49"/>
        <end position="68"/>
    </location>
</feature>
<dbReference type="PANTHER" id="PTHR30055">
    <property type="entry name" value="HTH-TYPE TRANSCRIPTIONAL REGULATOR RUTR"/>
    <property type="match status" value="1"/>
</dbReference>
<keyword evidence="5" id="KW-1185">Reference proteome</keyword>
<proteinExistence type="predicted"/>
<dbReference type="InterPro" id="IPR036271">
    <property type="entry name" value="Tet_transcr_reg_TetR-rel_C_sf"/>
</dbReference>
<dbReference type="Gene3D" id="1.10.357.10">
    <property type="entry name" value="Tetracycline Repressor, domain 2"/>
    <property type="match status" value="1"/>
</dbReference>
<dbReference type="PANTHER" id="PTHR30055:SF229">
    <property type="entry name" value="HTH-TYPE TRANSCRIPTIONAL REPRESSOR RV1474C"/>
    <property type="match status" value="1"/>
</dbReference>
<name>A0ABN2HIC4_9ACTN</name>
<evidence type="ECO:0000259" key="3">
    <source>
        <dbReference type="PROSITE" id="PS50977"/>
    </source>
</evidence>
<feature type="domain" description="HTH tetR-type" evidence="3">
    <location>
        <begin position="26"/>
        <end position="86"/>
    </location>
</feature>
<dbReference type="InterPro" id="IPR009057">
    <property type="entry name" value="Homeodomain-like_sf"/>
</dbReference>
<sequence length="214" mass="23467">MHGRFVKNECSFYCERMPKVSDEHLEMRRDQILEAARACFARKGFHQSSMQDVIKESALSAGAIYRYFKSKDDIIAALATRTSGSLERLLERITAQDPLPPLEEVLGQYAEAVIANAGPDGPIRLAPHAWSAALTSPELLDTTKQPTASLRAHLVKLAERMQREGRLPADADPRAVGATLLCFLPGFLIQHLLLGDIDALTLRSGLHALLAPGT</sequence>
<accession>A0ABN2HIC4</accession>
<reference evidence="5" key="1">
    <citation type="journal article" date="2019" name="Int. J. Syst. Evol. Microbiol.">
        <title>The Global Catalogue of Microorganisms (GCM) 10K type strain sequencing project: providing services to taxonomists for standard genome sequencing and annotation.</title>
        <authorList>
            <consortium name="The Broad Institute Genomics Platform"/>
            <consortium name="The Broad Institute Genome Sequencing Center for Infectious Disease"/>
            <person name="Wu L."/>
            <person name="Ma J."/>
        </authorList>
    </citation>
    <scope>NUCLEOTIDE SEQUENCE [LARGE SCALE GENOMIC DNA]</scope>
    <source>
        <strain evidence="5">JCM 13929</strain>
    </source>
</reference>
<dbReference type="InterPro" id="IPR001647">
    <property type="entry name" value="HTH_TetR"/>
</dbReference>
<dbReference type="EMBL" id="BAAAMU010000157">
    <property type="protein sequence ID" value="GAA1687915.1"/>
    <property type="molecule type" value="Genomic_DNA"/>
</dbReference>
<dbReference type="PROSITE" id="PS01081">
    <property type="entry name" value="HTH_TETR_1"/>
    <property type="match status" value="1"/>
</dbReference>
<dbReference type="PRINTS" id="PR00455">
    <property type="entry name" value="HTHTETR"/>
</dbReference>
<comment type="caution">
    <text evidence="4">The sequence shown here is derived from an EMBL/GenBank/DDBJ whole genome shotgun (WGS) entry which is preliminary data.</text>
</comment>
<dbReference type="Proteomes" id="UP001500064">
    <property type="component" value="Unassembled WGS sequence"/>
</dbReference>
<evidence type="ECO:0000256" key="1">
    <source>
        <dbReference type="ARBA" id="ARBA00023125"/>
    </source>
</evidence>
<evidence type="ECO:0000313" key="5">
    <source>
        <dbReference type="Proteomes" id="UP001500064"/>
    </source>
</evidence>
<dbReference type="SUPFAM" id="SSF46689">
    <property type="entry name" value="Homeodomain-like"/>
    <property type="match status" value="1"/>
</dbReference>
<evidence type="ECO:0000313" key="4">
    <source>
        <dbReference type="EMBL" id="GAA1687915.1"/>
    </source>
</evidence>
<organism evidence="4 5">
    <name type="scientific">Nonomuraea maheshkhaliensis</name>
    <dbReference type="NCBI Taxonomy" id="419590"/>
    <lineage>
        <taxon>Bacteria</taxon>
        <taxon>Bacillati</taxon>
        <taxon>Actinomycetota</taxon>
        <taxon>Actinomycetes</taxon>
        <taxon>Streptosporangiales</taxon>
        <taxon>Streptosporangiaceae</taxon>
        <taxon>Nonomuraea</taxon>
    </lineage>
</organism>
<gene>
    <name evidence="4" type="ORF">GCM10009733_100720</name>
</gene>
<dbReference type="InterPro" id="IPR023772">
    <property type="entry name" value="DNA-bd_HTH_TetR-type_CS"/>
</dbReference>
<dbReference type="PROSITE" id="PS50977">
    <property type="entry name" value="HTH_TETR_2"/>
    <property type="match status" value="1"/>
</dbReference>
<evidence type="ECO:0000256" key="2">
    <source>
        <dbReference type="PROSITE-ProRule" id="PRU00335"/>
    </source>
</evidence>
<dbReference type="Pfam" id="PF00440">
    <property type="entry name" value="TetR_N"/>
    <property type="match status" value="1"/>
</dbReference>
<protein>
    <submittedName>
        <fullName evidence="4">TetR/AcrR family transcriptional regulator</fullName>
    </submittedName>
</protein>
<dbReference type="InterPro" id="IPR050109">
    <property type="entry name" value="HTH-type_TetR-like_transc_reg"/>
</dbReference>
<dbReference type="SUPFAM" id="SSF48498">
    <property type="entry name" value="Tetracyclin repressor-like, C-terminal domain"/>
    <property type="match status" value="1"/>
</dbReference>